<keyword evidence="4" id="KW-0443">Lipid metabolism</keyword>
<accession>A0A9N8DW89</accession>
<protein>
    <recommendedName>
        <fullName evidence="1">1-alkyl-2-acetylglycerophosphocholine esterase</fullName>
        <ecNumber evidence="1">3.1.1.47</ecNumber>
    </recommendedName>
</protein>
<keyword evidence="7" id="KW-1185">Reference proteome</keyword>
<dbReference type="SUPFAM" id="SSF53474">
    <property type="entry name" value="alpha/beta-Hydrolases"/>
    <property type="match status" value="1"/>
</dbReference>
<gene>
    <name evidence="6" type="ORF">SEMRO_390_G132960.1</name>
</gene>
<dbReference type="PANTHER" id="PTHR10272:SF0">
    <property type="entry name" value="PLATELET-ACTIVATING FACTOR ACETYLHYDROLASE"/>
    <property type="match status" value="1"/>
</dbReference>
<name>A0A9N8DW89_9STRA</name>
<dbReference type="EC" id="3.1.1.47" evidence="1"/>
<dbReference type="OrthoDB" id="2363873at2759"/>
<evidence type="ECO:0000256" key="5">
    <source>
        <dbReference type="SAM" id="Phobius"/>
    </source>
</evidence>
<comment type="caution">
    <text evidence="6">The sequence shown here is derived from an EMBL/GenBank/DDBJ whole genome shotgun (WGS) entry which is preliminary data.</text>
</comment>
<keyword evidence="2" id="KW-0378">Hydrolase</keyword>
<dbReference type="AlphaFoldDB" id="A0A9N8DW89"/>
<keyword evidence="3" id="KW-0442">Lipid degradation</keyword>
<dbReference type="Pfam" id="PF03403">
    <property type="entry name" value="PAF-AH_p_II"/>
    <property type="match status" value="1"/>
</dbReference>
<dbReference type="EMBL" id="CAICTM010000389">
    <property type="protein sequence ID" value="CAB9509460.1"/>
    <property type="molecule type" value="Genomic_DNA"/>
</dbReference>
<dbReference type="PANTHER" id="PTHR10272">
    <property type="entry name" value="PLATELET-ACTIVATING FACTOR ACETYLHYDROLASE"/>
    <property type="match status" value="1"/>
</dbReference>
<evidence type="ECO:0000256" key="4">
    <source>
        <dbReference type="ARBA" id="ARBA00023098"/>
    </source>
</evidence>
<dbReference type="GO" id="GO:0016042">
    <property type="term" value="P:lipid catabolic process"/>
    <property type="evidence" value="ECO:0007669"/>
    <property type="project" value="UniProtKB-KW"/>
</dbReference>
<sequence>MLAGGLEVIYWRVLLDVFAWFGFSYSIWTSPTLKNALVLAITVGVIVATSGSTSRWTLTFPMAPIIVLQILRRQGSKLRASRILCYTSLLMVLMSIAASILFPPLQLPQVQSGGPYDVGAVSFFLPIQQEETDSCDMFNHTHVPVRLLYPTIRSNDSSDKTTPYLSPSLAMEFLQESMKAAAPPPLKPYDWLMHHWLLTELPIQKHAALVPQTTKFPLVVYSHGLMGNADIYSYQAMSLATQGMLVLMINHLDGSAPVAEHHDGSKITFDYDTLQLWKDGKKKEYTRERQRQTEWRARELVGATKTILTLNNNDDNNSIDQAALWRTDAPHSLIQSFEGRIDKDRIFFMGHSFGGATALTAAFRQPDLLERGGGVIAHEPAVDWVPDGPRRSLLPEDRLQGLAHNYTGGVAGWEFETTGGDDASLSLHSLNLLFLFSGQWRELNWGESHILEEMFAKGRLGTPDQGVVDFGVIDQANHNEFSDMCMITPLWLARGSGVTGARNPLETAHEIEKRTWKFISSVISSSPATATTTGTQTESAQES</sequence>
<evidence type="ECO:0000256" key="3">
    <source>
        <dbReference type="ARBA" id="ARBA00022963"/>
    </source>
</evidence>
<proteinExistence type="predicted"/>
<feature type="transmembrane region" description="Helical" evidence="5">
    <location>
        <begin position="9"/>
        <end position="28"/>
    </location>
</feature>
<evidence type="ECO:0000313" key="7">
    <source>
        <dbReference type="Proteomes" id="UP001153069"/>
    </source>
</evidence>
<keyword evidence="5" id="KW-0472">Membrane</keyword>
<dbReference type="Proteomes" id="UP001153069">
    <property type="component" value="Unassembled WGS sequence"/>
</dbReference>
<keyword evidence="5" id="KW-1133">Transmembrane helix</keyword>
<dbReference type="InterPro" id="IPR029058">
    <property type="entry name" value="AB_hydrolase_fold"/>
</dbReference>
<evidence type="ECO:0000256" key="1">
    <source>
        <dbReference type="ARBA" id="ARBA00013201"/>
    </source>
</evidence>
<reference evidence="6" key="1">
    <citation type="submission" date="2020-06" db="EMBL/GenBank/DDBJ databases">
        <authorList>
            <consortium name="Plant Systems Biology data submission"/>
        </authorList>
    </citation>
    <scope>NUCLEOTIDE SEQUENCE</scope>
    <source>
        <strain evidence="6">D6</strain>
    </source>
</reference>
<evidence type="ECO:0000313" key="6">
    <source>
        <dbReference type="EMBL" id="CAB9509460.1"/>
    </source>
</evidence>
<feature type="transmembrane region" description="Helical" evidence="5">
    <location>
        <begin position="83"/>
        <end position="102"/>
    </location>
</feature>
<keyword evidence="5" id="KW-0812">Transmembrane</keyword>
<dbReference type="GO" id="GO:0003847">
    <property type="term" value="F:1-alkyl-2-acetylglycerophosphocholine esterase activity"/>
    <property type="evidence" value="ECO:0007669"/>
    <property type="project" value="UniProtKB-EC"/>
</dbReference>
<evidence type="ECO:0000256" key="2">
    <source>
        <dbReference type="ARBA" id="ARBA00022801"/>
    </source>
</evidence>
<organism evidence="6 7">
    <name type="scientific">Seminavis robusta</name>
    <dbReference type="NCBI Taxonomy" id="568900"/>
    <lineage>
        <taxon>Eukaryota</taxon>
        <taxon>Sar</taxon>
        <taxon>Stramenopiles</taxon>
        <taxon>Ochrophyta</taxon>
        <taxon>Bacillariophyta</taxon>
        <taxon>Bacillariophyceae</taxon>
        <taxon>Bacillariophycidae</taxon>
        <taxon>Naviculales</taxon>
        <taxon>Naviculaceae</taxon>
        <taxon>Seminavis</taxon>
    </lineage>
</organism>
<feature type="transmembrane region" description="Helical" evidence="5">
    <location>
        <begin position="40"/>
        <end position="71"/>
    </location>
</feature>
<dbReference type="Gene3D" id="3.40.50.1820">
    <property type="entry name" value="alpha/beta hydrolase"/>
    <property type="match status" value="1"/>
</dbReference>